<gene>
    <name evidence="2" type="ORF">H0H81_001946</name>
</gene>
<reference evidence="2" key="1">
    <citation type="submission" date="2021-02" db="EMBL/GenBank/DDBJ databases">
        <authorList>
            <person name="Nieuwenhuis M."/>
            <person name="Van De Peppel L.J.J."/>
        </authorList>
    </citation>
    <scope>NUCLEOTIDE SEQUENCE</scope>
    <source>
        <strain evidence="2">D49</strain>
    </source>
</reference>
<keyword evidence="1" id="KW-0472">Membrane</keyword>
<keyword evidence="3" id="KW-1185">Reference proteome</keyword>
<dbReference type="EMBL" id="JABCKI010000699">
    <property type="protein sequence ID" value="KAG5649799.1"/>
    <property type="molecule type" value="Genomic_DNA"/>
</dbReference>
<organism evidence="2 3">
    <name type="scientific">Sphagnurus paluster</name>
    <dbReference type="NCBI Taxonomy" id="117069"/>
    <lineage>
        <taxon>Eukaryota</taxon>
        <taxon>Fungi</taxon>
        <taxon>Dikarya</taxon>
        <taxon>Basidiomycota</taxon>
        <taxon>Agaricomycotina</taxon>
        <taxon>Agaricomycetes</taxon>
        <taxon>Agaricomycetidae</taxon>
        <taxon>Agaricales</taxon>
        <taxon>Tricholomatineae</taxon>
        <taxon>Lyophyllaceae</taxon>
        <taxon>Sphagnurus</taxon>
    </lineage>
</organism>
<keyword evidence="1" id="KW-0812">Transmembrane</keyword>
<accession>A0A9P7KHI7</accession>
<dbReference type="PANTHER" id="PTHR32251:SF23">
    <property type="entry name" value="3-OXO-5-ALPHA-STEROID 4-DEHYDROGENASE (DUF1295)"/>
    <property type="match status" value="1"/>
</dbReference>
<feature type="transmembrane region" description="Helical" evidence="1">
    <location>
        <begin position="134"/>
        <end position="157"/>
    </location>
</feature>
<evidence type="ECO:0000313" key="3">
    <source>
        <dbReference type="Proteomes" id="UP000717328"/>
    </source>
</evidence>
<feature type="transmembrane region" description="Helical" evidence="1">
    <location>
        <begin position="54"/>
        <end position="75"/>
    </location>
</feature>
<dbReference type="Proteomes" id="UP000717328">
    <property type="component" value="Unassembled WGS sequence"/>
</dbReference>
<dbReference type="OrthoDB" id="201504at2759"/>
<dbReference type="Gene3D" id="1.20.120.1630">
    <property type="match status" value="1"/>
</dbReference>
<feature type="transmembrane region" description="Helical" evidence="1">
    <location>
        <begin position="87"/>
        <end position="107"/>
    </location>
</feature>
<feature type="transmembrane region" description="Helical" evidence="1">
    <location>
        <begin position="169"/>
        <end position="187"/>
    </location>
</feature>
<dbReference type="GO" id="GO:0016020">
    <property type="term" value="C:membrane"/>
    <property type="evidence" value="ECO:0007669"/>
    <property type="project" value="TreeGrafter"/>
</dbReference>
<evidence type="ECO:0000256" key="1">
    <source>
        <dbReference type="SAM" id="Phobius"/>
    </source>
</evidence>
<dbReference type="Pfam" id="PF06966">
    <property type="entry name" value="DUF1295"/>
    <property type="match status" value="1"/>
</dbReference>
<feature type="transmembrane region" description="Helical" evidence="1">
    <location>
        <begin position="21"/>
        <end position="42"/>
    </location>
</feature>
<proteinExistence type="predicted"/>
<protein>
    <recommendedName>
        <fullName evidence="4">DUF1295-domain-containing protein</fullName>
    </recommendedName>
</protein>
<comment type="caution">
    <text evidence="2">The sequence shown here is derived from an EMBL/GenBank/DDBJ whole genome shotgun (WGS) entry which is preliminary data.</text>
</comment>
<keyword evidence="1" id="KW-1133">Transmembrane helix</keyword>
<dbReference type="InterPro" id="IPR010721">
    <property type="entry name" value="UstE-like"/>
</dbReference>
<dbReference type="AlphaFoldDB" id="A0A9P7KHI7"/>
<reference evidence="2" key="2">
    <citation type="submission" date="2021-10" db="EMBL/GenBank/DDBJ databases">
        <title>Phylogenomics reveals ancestral predisposition of the termite-cultivated fungus Termitomyces towards a domesticated lifestyle.</title>
        <authorList>
            <person name="Auxier B."/>
            <person name="Grum-Grzhimaylo A."/>
            <person name="Cardenas M.E."/>
            <person name="Lodge J.D."/>
            <person name="Laessoe T."/>
            <person name="Pedersen O."/>
            <person name="Smith M.E."/>
            <person name="Kuyper T.W."/>
            <person name="Franco-Molano E.A."/>
            <person name="Baroni T.J."/>
            <person name="Aanen D.K."/>
        </authorList>
    </citation>
    <scope>NUCLEOTIDE SEQUENCE</scope>
    <source>
        <strain evidence="2">D49</strain>
    </source>
</reference>
<evidence type="ECO:0000313" key="2">
    <source>
        <dbReference type="EMBL" id="KAG5649799.1"/>
    </source>
</evidence>
<evidence type="ECO:0008006" key="4">
    <source>
        <dbReference type="Google" id="ProtNLM"/>
    </source>
</evidence>
<name>A0A9P7KHI7_9AGAR</name>
<dbReference type="PANTHER" id="PTHR32251">
    <property type="entry name" value="3-OXO-5-ALPHA-STEROID 4-DEHYDROGENASE"/>
    <property type="match status" value="1"/>
</dbReference>
<sequence>MDVIANLFAGIPPDYKWPAEFCTATTVVVWVLSLITANVSQVDRLWTFLPTIYTAYYALLPLLPHEPLFFLCPYAPKALHATMTNDFSPRALMMFGVVFIWMCRLSYNTYRRGLFRLGDEDYRWAVLRANVPGWLFQVINLTFIAAIQNSLLLLLGLPTRIAATQPHTPLAPSDIALGALALVVLAFEFTSDNQQWAFHAYKHAYLAKEAGKSNVQPYDKNQQWPGARLNFVPEDAKRGFITRGLWAYSRHPNFFCEQSFWWIITLIPLLSPSPPHLVYTASFPDLSGLLQNPAKIIPLLAPLKDAVPALALSALFFSSTLFTESISYGKYPREYGAYQKRVGMFSPVGTLEKGLFLALRGKKYAIDAIVWGKGKKD</sequence>